<dbReference type="PROSITE" id="PS51782">
    <property type="entry name" value="LYSM"/>
    <property type="match status" value="3"/>
</dbReference>
<evidence type="ECO:0000313" key="2">
    <source>
        <dbReference type="EMBL" id="WRP13835.1"/>
    </source>
</evidence>
<dbReference type="InterPro" id="IPR036779">
    <property type="entry name" value="LysM_dom_sf"/>
</dbReference>
<evidence type="ECO:0000313" key="3">
    <source>
        <dbReference type="Proteomes" id="UP001333102"/>
    </source>
</evidence>
<keyword evidence="3" id="KW-1185">Reference proteome</keyword>
<dbReference type="PANTHER" id="PTHR33734">
    <property type="entry name" value="LYSM DOMAIN-CONTAINING GPI-ANCHORED PROTEIN 2"/>
    <property type="match status" value="1"/>
</dbReference>
<name>A0ABZ1BMW7_9FIRM</name>
<accession>A0ABZ1BMW7</accession>
<reference evidence="3" key="1">
    <citation type="submission" date="2023-12" db="EMBL/GenBank/DDBJ databases">
        <title>Novel isolates from deep terrestrial aquifers shed light on the physiology and ecology of the class Limnochordia.</title>
        <authorList>
            <person name="Karnachuk O.V."/>
            <person name="Lukina A.P."/>
            <person name="Avakyan M.R."/>
            <person name="Kadnikov V."/>
            <person name="Begmatov S."/>
            <person name="Beletsky A.V."/>
            <person name="Mardanov A.V."/>
            <person name="Ravin N.V."/>
        </authorList>
    </citation>
    <scope>NUCLEOTIDE SEQUENCE [LARGE SCALE GENOMIC DNA]</scope>
    <source>
        <strain evidence="3">LN</strain>
    </source>
</reference>
<proteinExistence type="predicted"/>
<evidence type="ECO:0000259" key="1">
    <source>
        <dbReference type="PROSITE" id="PS51782"/>
    </source>
</evidence>
<feature type="domain" description="LysM" evidence="1">
    <location>
        <begin position="82"/>
        <end position="127"/>
    </location>
</feature>
<protein>
    <submittedName>
        <fullName evidence="2">LysM peptidoglycan-binding domain-containing protein</fullName>
    </submittedName>
</protein>
<dbReference type="Proteomes" id="UP001333102">
    <property type="component" value="Chromosome"/>
</dbReference>
<dbReference type="Pfam" id="PF01476">
    <property type="entry name" value="LysM"/>
    <property type="match status" value="3"/>
</dbReference>
<gene>
    <name evidence="2" type="ORF">VLY81_10360</name>
</gene>
<feature type="domain" description="LysM" evidence="1">
    <location>
        <begin position="142"/>
        <end position="187"/>
    </location>
</feature>
<dbReference type="Gene3D" id="3.10.350.10">
    <property type="entry name" value="LysM domain"/>
    <property type="match status" value="3"/>
</dbReference>
<dbReference type="CDD" id="cd00118">
    <property type="entry name" value="LysM"/>
    <property type="match status" value="3"/>
</dbReference>
<dbReference type="RefSeq" id="WP_324668091.1">
    <property type="nucleotide sequence ID" value="NZ_CP141614.1"/>
</dbReference>
<organism evidence="2 3">
    <name type="scientific">Geochorda subterranea</name>
    <dbReference type="NCBI Taxonomy" id="3109564"/>
    <lineage>
        <taxon>Bacteria</taxon>
        <taxon>Bacillati</taxon>
        <taxon>Bacillota</taxon>
        <taxon>Limnochordia</taxon>
        <taxon>Limnochordales</taxon>
        <taxon>Geochordaceae</taxon>
        <taxon>Geochorda</taxon>
    </lineage>
</organism>
<dbReference type="EMBL" id="CP141614">
    <property type="protein sequence ID" value="WRP13835.1"/>
    <property type="molecule type" value="Genomic_DNA"/>
</dbReference>
<dbReference type="SUPFAM" id="SSF54106">
    <property type="entry name" value="LysM domain"/>
    <property type="match status" value="3"/>
</dbReference>
<dbReference type="SMART" id="SM00257">
    <property type="entry name" value="LysM"/>
    <property type="match status" value="3"/>
</dbReference>
<dbReference type="InterPro" id="IPR018392">
    <property type="entry name" value="LysM"/>
</dbReference>
<feature type="domain" description="LysM" evidence="1">
    <location>
        <begin position="21"/>
        <end position="66"/>
    </location>
</feature>
<dbReference type="PANTHER" id="PTHR33734:SF22">
    <property type="entry name" value="MEMBRANE-BOUND LYTIC MUREIN TRANSGLYCOSYLASE D"/>
    <property type="match status" value="1"/>
</dbReference>
<sequence>MSHTSTPVQTLTIVCPTGCGGPYVVQPGDSLFTIAQRFGTTVQAILNCNPQITNPNQIFVGQVLCVPGAPAPTQPCPSGCGGLYIVQPGDTLFNIAQRFGTTVQQLQTCNPQITNPNLIHPGTFLCVTQGVGAPPCPPGCGNPYTVQPGDTLFFIAQRFGTTVQAILACNPQITNPDLIFPGQVFCVPGAPAPAPCGC</sequence>